<keyword evidence="2" id="KW-0813">Transport</keyword>
<evidence type="ECO:0000313" key="10">
    <source>
        <dbReference type="Proteomes" id="UP000651977"/>
    </source>
</evidence>
<comment type="caution">
    <text evidence="9">The sequence shown here is derived from an EMBL/GenBank/DDBJ whole genome shotgun (WGS) entry which is preliminary data.</text>
</comment>
<evidence type="ECO:0000256" key="3">
    <source>
        <dbReference type="ARBA" id="ARBA00022475"/>
    </source>
</evidence>
<dbReference type="Gene3D" id="1.10.3720.10">
    <property type="entry name" value="MetI-like"/>
    <property type="match status" value="1"/>
</dbReference>
<dbReference type="InterPro" id="IPR000515">
    <property type="entry name" value="MetI-like"/>
</dbReference>
<reference evidence="10" key="1">
    <citation type="journal article" date="2019" name="Int. J. Syst. Evol. Microbiol.">
        <title>The Global Catalogue of Microorganisms (GCM) 10K type strain sequencing project: providing services to taxonomists for standard genome sequencing and annotation.</title>
        <authorList>
            <consortium name="The Broad Institute Genomics Platform"/>
            <consortium name="The Broad Institute Genome Sequencing Center for Infectious Disease"/>
            <person name="Wu L."/>
            <person name="Ma J."/>
        </authorList>
    </citation>
    <scope>NUCLEOTIDE SEQUENCE [LARGE SCALE GENOMIC DNA]</scope>
    <source>
        <strain evidence="10">CGMCC 1.10131</strain>
    </source>
</reference>
<feature type="domain" description="ABC transmembrane type-1" evidence="8">
    <location>
        <begin position="7"/>
        <end position="60"/>
    </location>
</feature>
<name>A0ABQ1I6S6_9ALTE</name>
<keyword evidence="10" id="KW-1185">Reference proteome</keyword>
<evidence type="ECO:0000256" key="6">
    <source>
        <dbReference type="ARBA" id="ARBA00023136"/>
    </source>
</evidence>
<keyword evidence="4 7" id="KW-0812">Transmembrane</keyword>
<gene>
    <name evidence="9" type="ORF">GCM10007414_34340</name>
</gene>
<evidence type="ECO:0000256" key="1">
    <source>
        <dbReference type="ARBA" id="ARBA00004651"/>
    </source>
</evidence>
<dbReference type="Proteomes" id="UP000651977">
    <property type="component" value="Unassembled WGS sequence"/>
</dbReference>
<keyword evidence="3" id="KW-1003">Cell membrane</keyword>
<sequence length="60" mass="6584">MPDLMVVWLTLKLALVVTLVLVLVATPLAWWLSQTQSRLKSFVGALFTLPLVLPPTVLGL</sequence>
<accession>A0ABQ1I6S6</accession>
<evidence type="ECO:0000256" key="5">
    <source>
        <dbReference type="ARBA" id="ARBA00022989"/>
    </source>
</evidence>
<dbReference type="SUPFAM" id="SSF161098">
    <property type="entry name" value="MetI-like"/>
    <property type="match status" value="1"/>
</dbReference>
<dbReference type="PANTHER" id="PTHR30183:SF8">
    <property type="entry name" value="MOLYBDENUM TRANSPORT SYSTEM PERMEASE"/>
    <property type="match status" value="1"/>
</dbReference>
<keyword evidence="6 7" id="KW-0472">Membrane</keyword>
<organism evidence="9 10">
    <name type="scientific">Agarivorans gilvus</name>
    <dbReference type="NCBI Taxonomy" id="680279"/>
    <lineage>
        <taxon>Bacteria</taxon>
        <taxon>Pseudomonadati</taxon>
        <taxon>Pseudomonadota</taxon>
        <taxon>Gammaproteobacteria</taxon>
        <taxon>Alteromonadales</taxon>
        <taxon>Alteromonadaceae</taxon>
        <taxon>Agarivorans</taxon>
    </lineage>
</organism>
<comment type="subcellular location">
    <subcellularLocation>
        <location evidence="1">Cell membrane</location>
        <topology evidence="1">Multi-pass membrane protein</topology>
    </subcellularLocation>
</comment>
<dbReference type="RefSeq" id="WP_055731624.1">
    <property type="nucleotide sequence ID" value="NZ_BMDY01000026.1"/>
</dbReference>
<evidence type="ECO:0000256" key="4">
    <source>
        <dbReference type="ARBA" id="ARBA00022692"/>
    </source>
</evidence>
<protein>
    <recommendedName>
        <fullName evidence="8">ABC transmembrane type-1 domain-containing protein</fullName>
    </recommendedName>
</protein>
<evidence type="ECO:0000313" key="9">
    <source>
        <dbReference type="EMBL" id="GGB18072.1"/>
    </source>
</evidence>
<keyword evidence="5 7" id="KW-1133">Transmembrane helix</keyword>
<evidence type="ECO:0000256" key="7">
    <source>
        <dbReference type="SAM" id="Phobius"/>
    </source>
</evidence>
<feature type="transmembrane region" description="Helical" evidence="7">
    <location>
        <begin position="6"/>
        <end position="32"/>
    </location>
</feature>
<evidence type="ECO:0000259" key="8">
    <source>
        <dbReference type="PROSITE" id="PS50928"/>
    </source>
</evidence>
<dbReference type="EMBL" id="BMDY01000026">
    <property type="protein sequence ID" value="GGB18072.1"/>
    <property type="molecule type" value="Genomic_DNA"/>
</dbReference>
<dbReference type="PROSITE" id="PS50928">
    <property type="entry name" value="ABC_TM1"/>
    <property type="match status" value="1"/>
</dbReference>
<feature type="transmembrane region" description="Helical" evidence="7">
    <location>
        <begin position="39"/>
        <end position="58"/>
    </location>
</feature>
<dbReference type="PANTHER" id="PTHR30183">
    <property type="entry name" value="MOLYBDENUM TRANSPORT SYSTEM PERMEASE PROTEIN MODB"/>
    <property type="match status" value="1"/>
</dbReference>
<evidence type="ECO:0000256" key="2">
    <source>
        <dbReference type="ARBA" id="ARBA00022448"/>
    </source>
</evidence>
<proteinExistence type="predicted"/>
<dbReference type="InterPro" id="IPR035906">
    <property type="entry name" value="MetI-like_sf"/>
</dbReference>